<keyword evidence="6 12" id="KW-0067">ATP-binding</keyword>
<dbReference type="Gene3D" id="1.20.1560.10">
    <property type="entry name" value="ABC transporter type 1, transmembrane domain"/>
    <property type="match status" value="1"/>
</dbReference>
<feature type="transmembrane region" description="Helical" evidence="9">
    <location>
        <begin position="53"/>
        <end position="78"/>
    </location>
</feature>
<dbReference type="FunFam" id="3.40.50.300:FF:000854">
    <property type="entry name" value="Multidrug ABC transporter ATP-binding protein"/>
    <property type="match status" value="1"/>
</dbReference>
<evidence type="ECO:0000259" key="10">
    <source>
        <dbReference type="PROSITE" id="PS50893"/>
    </source>
</evidence>
<evidence type="ECO:0000313" key="12">
    <source>
        <dbReference type="EMBL" id="RLV56946.1"/>
    </source>
</evidence>
<comment type="caution">
    <text evidence="12">The sequence shown here is derived from an EMBL/GenBank/DDBJ whole genome shotgun (WGS) entry which is preliminary data.</text>
</comment>
<feature type="transmembrane region" description="Helical" evidence="9">
    <location>
        <begin position="127"/>
        <end position="151"/>
    </location>
</feature>
<proteinExistence type="predicted"/>
<dbReference type="GO" id="GO:0015421">
    <property type="term" value="F:ABC-type oligopeptide transporter activity"/>
    <property type="evidence" value="ECO:0007669"/>
    <property type="project" value="TreeGrafter"/>
</dbReference>
<protein>
    <submittedName>
        <fullName evidence="12">ABC transporter ATP-binding protein</fullName>
    </submittedName>
</protein>
<dbReference type="PANTHER" id="PTHR43394">
    <property type="entry name" value="ATP-DEPENDENT PERMEASE MDL1, MITOCHONDRIAL"/>
    <property type="match status" value="1"/>
</dbReference>
<dbReference type="PROSITE" id="PS50893">
    <property type="entry name" value="ABC_TRANSPORTER_2"/>
    <property type="match status" value="1"/>
</dbReference>
<dbReference type="SUPFAM" id="SSF90123">
    <property type="entry name" value="ABC transporter transmembrane region"/>
    <property type="match status" value="1"/>
</dbReference>
<dbReference type="CDD" id="cd18548">
    <property type="entry name" value="ABC_6TM_Tm287_like"/>
    <property type="match status" value="1"/>
</dbReference>
<dbReference type="Gene3D" id="3.40.50.300">
    <property type="entry name" value="P-loop containing nucleotide triphosphate hydrolases"/>
    <property type="match status" value="1"/>
</dbReference>
<evidence type="ECO:0000256" key="8">
    <source>
        <dbReference type="ARBA" id="ARBA00023136"/>
    </source>
</evidence>
<dbReference type="Proteomes" id="UP000282515">
    <property type="component" value="Unassembled WGS sequence"/>
</dbReference>
<dbReference type="OrthoDB" id="5166472at2"/>
<dbReference type="SUPFAM" id="SSF52540">
    <property type="entry name" value="P-loop containing nucleoside triphosphate hydrolases"/>
    <property type="match status" value="1"/>
</dbReference>
<evidence type="ECO:0000256" key="3">
    <source>
        <dbReference type="ARBA" id="ARBA00022475"/>
    </source>
</evidence>
<dbReference type="PANTHER" id="PTHR43394:SF1">
    <property type="entry name" value="ATP-BINDING CASSETTE SUB-FAMILY B MEMBER 10, MITOCHONDRIAL"/>
    <property type="match status" value="1"/>
</dbReference>
<dbReference type="InterPro" id="IPR036640">
    <property type="entry name" value="ABC1_TM_sf"/>
</dbReference>
<evidence type="ECO:0000256" key="9">
    <source>
        <dbReference type="SAM" id="Phobius"/>
    </source>
</evidence>
<evidence type="ECO:0000313" key="13">
    <source>
        <dbReference type="Proteomes" id="UP000282515"/>
    </source>
</evidence>
<evidence type="ECO:0000256" key="4">
    <source>
        <dbReference type="ARBA" id="ARBA00022692"/>
    </source>
</evidence>
<dbReference type="Pfam" id="PF00005">
    <property type="entry name" value="ABC_tran"/>
    <property type="match status" value="1"/>
</dbReference>
<dbReference type="Pfam" id="PF00664">
    <property type="entry name" value="ABC_membrane"/>
    <property type="match status" value="1"/>
</dbReference>
<dbReference type="InterPro" id="IPR027417">
    <property type="entry name" value="P-loop_NTPase"/>
</dbReference>
<dbReference type="PROSITE" id="PS50929">
    <property type="entry name" value="ABC_TM1F"/>
    <property type="match status" value="1"/>
</dbReference>
<keyword evidence="13" id="KW-1185">Reference proteome</keyword>
<evidence type="ECO:0000256" key="2">
    <source>
        <dbReference type="ARBA" id="ARBA00022448"/>
    </source>
</evidence>
<feature type="domain" description="ABC transporter" evidence="10">
    <location>
        <begin position="334"/>
        <end position="569"/>
    </location>
</feature>
<organism evidence="12 13">
    <name type="scientific">Aeromicrobium phragmitis</name>
    <dbReference type="NCBI Taxonomy" id="2478914"/>
    <lineage>
        <taxon>Bacteria</taxon>
        <taxon>Bacillati</taxon>
        <taxon>Actinomycetota</taxon>
        <taxon>Actinomycetes</taxon>
        <taxon>Propionibacteriales</taxon>
        <taxon>Nocardioidaceae</taxon>
        <taxon>Aeromicrobium</taxon>
    </lineage>
</organism>
<keyword evidence="8 9" id="KW-0472">Membrane</keyword>
<sequence length="578" mass="62888">MLIGLLRRHLRPYRWQVAVVCLFQLIQTMATLYLPGLNADIIDDGVAQGDIGYIWQVGGLMMAVTVLQVICNVIAVYVGSRVAMAVGRDLRAAVYGAVEGFGSREMAQFGAPTLITRSTNDVQQVQLLLFMGLTMLVAAPITGVGGLVMALRQDVELSGVLLIVLPVLIVSLALVIGRMQPLFRLMQTRIDAINGIMREQIAGIRVIRAFVKERHEIERFDEANVQYRDVAISAGRLMSMFFPLLMGIMNLSVVLAIGWGAHRVGSGDLEVGALTAFQNYLIQILMAVMMATFMLMLWPRAHVSAERIGEVLRTTPAIDMSPDVPAVRIEQGRIDVQHASFAYPGAEHDVVREVDILVRPGETTAIVGGTGSGKSTVLGLMTRLFDVTAGRVLLDGHDVRDLRPADVWAAIGLVPQKAVLFSGTIRSNLQFGKPDASDDELWRALEIAQARDFVERMPAGLDAPITQGGSNVSGGQRQRLAIARALVKRPLIYLFDDAFSALDYATDAALRRELAEVTADAAVVIVAQRISTIRDADRIVVLDRGNVVGTGTHEELMAGNDVYREIVLSQLSEQEAAS</sequence>
<keyword evidence="3" id="KW-1003">Cell membrane</keyword>
<feature type="domain" description="ABC transmembrane type-1" evidence="11">
    <location>
        <begin position="18"/>
        <end position="300"/>
    </location>
</feature>
<dbReference type="InterPro" id="IPR003439">
    <property type="entry name" value="ABC_transporter-like_ATP-bd"/>
</dbReference>
<dbReference type="InterPro" id="IPR011527">
    <property type="entry name" value="ABC1_TM_dom"/>
</dbReference>
<gene>
    <name evidence="12" type="ORF">D9V41_04045</name>
</gene>
<name>A0A3L8PNE7_9ACTN</name>
<evidence type="ECO:0000256" key="5">
    <source>
        <dbReference type="ARBA" id="ARBA00022741"/>
    </source>
</evidence>
<dbReference type="FunFam" id="1.20.1560.10:FF:000040">
    <property type="entry name" value="Multidrug ABC transporter ATP-binding protein"/>
    <property type="match status" value="1"/>
</dbReference>
<dbReference type="RefSeq" id="WP_121793247.1">
    <property type="nucleotide sequence ID" value="NZ_RDBF01000002.1"/>
</dbReference>
<feature type="transmembrane region" description="Helical" evidence="9">
    <location>
        <begin position="280"/>
        <end position="298"/>
    </location>
</feature>
<comment type="subcellular location">
    <subcellularLocation>
        <location evidence="1">Cell membrane</location>
        <topology evidence="1">Multi-pass membrane protein</topology>
    </subcellularLocation>
</comment>
<keyword evidence="7 9" id="KW-1133">Transmembrane helix</keyword>
<keyword evidence="4 9" id="KW-0812">Transmembrane</keyword>
<feature type="transmembrane region" description="Helical" evidence="9">
    <location>
        <begin position="157"/>
        <end position="177"/>
    </location>
</feature>
<feature type="transmembrane region" description="Helical" evidence="9">
    <location>
        <begin position="12"/>
        <end position="33"/>
    </location>
</feature>
<evidence type="ECO:0000256" key="6">
    <source>
        <dbReference type="ARBA" id="ARBA00022840"/>
    </source>
</evidence>
<keyword evidence="2" id="KW-0813">Transport</keyword>
<dbReference type="PROSITE" id="PS00211">
    <property type="entry name" value="ABC_TRANSPORTER_1"/>
    <property type="match status" value="1"/>
</dbReference>
<accession>A0A3L8PNE7</accession>
<dbReference type="AlphaFoldDB" id="A0A3L8PNE7"/>
<feature type="transmembrane region" description="Helical" evidence="9">
    <location>
        <begin position="237"/>
        <end position="260"/>
    </location>
</feature>
<keyword evidence="5" id="KW-0547">Nucleotide-binding</keyword>
<dbReference type="GO" id="GO:0005886">
    <property type="term" value="C:plasma membrane"/>
    <property type="evidence" value="ECO:0007669"/>
    <property type="project" value="UniProtKB-SubCell"/>
</dbReference>
<evidence type="ECO:0000256" key="1">
    <source>
        <dbReference type="ARBA" id="ARBA00004651"/>
    </source>
</evidence>
<dbReference type="EMBL" id="RDBF01000002">
    <property type="protein sequence ID" value="RLV56946.1"/>
    <property type="molecule type" value="Genomic_DNA"/>
</dbReference>
<reference evidence="12 13" key="1">
    <citation type="submission" date="2018-10" db="EMBL/GenBank/DDBJ databases">
        <title>Aeromicrobium sp. 9W16Y-2 whole genome shotgun sequence.</title>
        <authorList>
            <person name="Li F."/>
        </authorList>
    </citation>
    <scope>NUCLEOTIDE SEQUENCE [LARGE SCALE GENOMIC DNA]</scope>
    <source>
        <strain evidence="12 13">9W16Y-2</strain>
    </source>
</reference>
<evidence type="ECO:0000259" key="11">
    <source>
        <dbReference type="PROSITE" id="PS50929"/>
    </source>
</evidence>
<dbReference type="InterPro" id="IPR003593">
    <property type="entry name" value="AAA+_ATPase"/>
</dbReference>
<dbReference type="GO" id="GO:0016887">
    <property type="term" value="F:ATP hydrolysis activity"/>
    <property type="evidence" value="ECO:0007669"/>
    <property type="project" value="InterPro"/>
</dbReference>
<dbReference type="InterPro" id="IPR017871">
    <property type="entry name" value="ABC_transporter-like_CS"/>
</dbReference>
<dbReference type="GO" id="GO:0005524">
    <property type="term" value="F:ATP binding"/>
    <property type="evidence" value="ECO:0007669"/>
    <property type="project" value="UniProtKB-KW"/>
</dbReference>
<evidence type="ECO:0000256" key="7">
    <source>
        <dbReference type="ARBA" id="ARBA00022989"/>
    </source>
</evidence>
<dbReference type="SMART" id="SM00382">
    <property type="entry name" value="AAA"/>
    <property type="match status" value="1"/>
</dbReference>
<dbReference type="InterPro" id="IPR039421">
    <property type="entry name" value="Type_1_exporter"/>
</dbReference>